<dbReference type="AlphaFoldDB" id="A0A151NVE3"/>
<accession>A0A151NVE3</accession>
<keyword evidence="1" id="KW-0472">Membrane</keyword>
<comment type="caution">
    <text evidence="2">The sequence shown here is derived from an EMBL/GenBank/DDBJ whole genome shotgun (WGS) entry which is preliminary data.</text>
</comment>
<evidence type="ECO:0000256" key="1">
    <source>
        <dbReference type="SAM" id="Phobius"/>
    </source>
</evidence>
<gene>
    <name evidence="2" type="ORF">Y1Q_0009434</name>
</gene>
<reference evidence="2 3" key="1">
    <citation type="journal article" date="2012" name="Genome Biol.">
        <title>Sequencing three crocodilian genomes to illuminate the evolution of archosaurs and amniotes.</title>
        <authorList>
            <person name="St John J.A."/>
            <person name="Braun E.L."/>
            <person name="Isberg S.R."/>
            <person name="Miles L.G."/>
            <person name="Chong A.Y."/>
            <person name="Gongora J."/>
            <person name="Dalzell P."/>
            <person name="Moran C."/>
            <person name="Bed'hom B."/>
            <person name="Abzhanov A."/>
            <person name="Burgess S.C."/>
            <person name="Cooksey A.M."/>
            <person name="Castoe T.A."/>
            <person name="Crawford N.G."/>
            <person name="Densmore L.D."/>
            <person name="Drew J.C."/>
            <person name="Edwards S.V."/>
            <person name="Faircloth B.C."/>
            <person name="Fujita M.K."/>
            <person name="Greenwold M.J."/>
            <person name="Hoffmann F.G."/>
            <person name="Howard J.M."/>
            <person name="Iguchi T."/>
            <person name="Janes D.E."/>
            <person name="Khan S.Y."/>
            <person name="Kohno S."/>
            <person name="de Koning A.J."/>
            <person name="Lance S.L."/>
            <person name="McCarthy F.M."/>
            <person name="McCormack J.E."/>
            <person name="Merchant M.E."/>
            <person name="Peterson D.G."/>
            <person name="Pollock D.D."/>
            <person name="Pourmand N."/>
            <person name="Raney B.J."/>
            <person name="Roessler K.A."/>
            <person name="Sanford J.R."/>
            <person name="Sawyer R.H."/>
            <person name="Schmidt C.J."/>
            <person name="Triplett E.W."/>
            <person name="Tuberville T.D."/>
            <person name="Venegas-Anaya M."/>
            <person name="Howard J.T."/>
            <person name="Jarvis E.D."/>
            <person name="Guillette L.J.Jr."/>
            <person name="Glenn T.C."/>
            <person name="Green R.E."/>
            <person name="Ray D.A."/>
        </authorList>
    </citation>
    <scope>NUCLEOTIDE SEQUENCE [LARGE SCALE GENOMIC DNA]</scope>
    <source>
        <strain evidence="2">KSC_2009_1</strain>
    </source>
</reference>
<feature type="transmembrane region" description="Helical" evidence="1">
    <location>
        <begin position="88"/>
        <end position="108"/>
    </location>
</feature>
<sequence length="112" mass="13032">MEEEQQIRTKAWPAWLSHQAHALFTILSEQLRHNNCLWLGNLMNWKERPPGAISKMLGQPQVNMRNSNDTLVIEFILVGFSLPPQLCYMLFTVFLLIYVITLIANMLIMMTI</sequence>
<keyword evidence="3" id="KW-1185">Reference proteome</keyword>
<name>A0A151NVE3_ALLMI</name>
<dbReference type="SUPFAM" id="SSF81321">
    <property type="entry name" value="Family A G protein-coupled receptor-like"/>
    <property type="match status" value="1"/>
</dbReference>
<evidence type="ECO:0000313" key="2">
    <source>
        <dbReference type="EMBL" id="KYO40758.1"/>
    </source>
</evidence>
<evidence type="ECO:0000313" key="3">
    <source>
        <dbReference type="Proteomes" id="UP000050525"/>
    </source>
</evidence>
<proteinExistence type="predicted"/>
<keyword evidence="1" id="KW-1133">Transmembrane helix</keyword>
<dbReference type="EMBL" id="AKHW03001862">
    <property type="protein sequence ID" value="KYO40758.1"/>
    <property type="molecule type" value="Genomic_DNA"/>
</dbReference>
<dbReference type="Proteomes" id="UP000050525">
    <property type="component" value="Unassembled WGS sequence"/>
</dbReference>
<organism evidence="2 3">
    <name type="scientific">Alligator mississippiensis</name>
    <name type="common">American alligator</name>
    <dbReference type="NCBI Taxonomy" id="8496"/>
    <lineage>
        <taxon>Eukaryota</taxon>
        <taxon>Metazoa</taxon>
        <taxon>Chordata</taxon>
        <taxon>Craniata</taxon>
        <taxon>Vertebrata</taxon>
        <taxon>Euteleostomi</taxon>
        <taxon>Archelosauria</taxon>
        <taxon>Archosauria</taxon>
        <taxon>Crocodylia</taxon>
        <taxon>Alligatoridae</taxon>
        <taxon>Alligatorinae</taxon>
        <taxon>Alligator</taxon>
    </lineage>
</organism>
<protein>
    <submittedName>
        <fullName evidence="2">Uncharacterized protein</fullName>
    </submittedName>
</protein>
<keyword evidence="1" id="KW-0812">Transmembrane</keyword>